<dbReference type="PANTHER" id="PTHR40517">
    <property type="entry name" value="METAL-DEPENDENT PHOSPHOHYDROLASE, HD SUPERFAMILY-RELATED"/>
    <property type="match status" value="1"/>
</dbReference>
<keyword evidence="3" id="KW-1185">Reference proteome</keyword>
<dbReference type="PANTHER" id="PTHR40517:SF1">
    <property type="entry name" value="METAL-DEPENDENT PHOSPHOHYDROLASE, HD SUPERFAMILY-RELATED"/>
    <property type="match status" value="1"/>
</dbReference>
<gene>
    <name evidence="2" type="ORF">DKM44_09040</name>
</gene>
<dbReference type="Gene3D" id="1.10.3210.10">
    <property type="entry name" value="Hypothetical protein af1432"/>
    <property type="match status" value="1"/>
</dbReference>
<sequence>MTDPKFTLNLSGGALHDVEPRQPRSPVRSVEFATPRAKLIEEADRAIRQDLTGFPRALAAYDALQSDPEALADWDMANYITMRKLGYNDHGRVHAFITGAASLAILELLLGGGVRPDIIESGIGDTDDVYLTVLLGTMLHDIGNQIHRASHEQHGVTLALPIINRILEPIYPEVFKRTKIRSFILGCVNCHDLNPPPLTIEAGITAVADGTDITKGRGRKAFALGSVDIHSISALAVDQVVIERGVHKPVRIDVTMNNSGGIFQVEEVLAPKVIRTPLARYVELHARTRPEGDEQIVSRVRLDGDHFVMDLDSGATVQVEVEDTQARTAQALSEALDVGVERK</sequence>
<dbReference type="AlphaFoldDB" id="A0A2Z3JEG3"/>
<dbReference type="OrthoDB" id="247014at2"/>
<dbReference type="EMBL" id="CP029494">
    <property type="protein sequence ID" value="AWN23355.1"/>
    <property type="molecule type" value="Genomic_DNA"/>
</dbReference>
<dbReference type="GO" id="GO:0016787">
    <property type="term" value="F:hydrolase activity"/>
    <property type="evidence" value="ECO:0007669"/>
    <property type="project" value="UniProtKB-KW"/>
</dbReference>
<dbReference type="InterPro" id="IPR039967">
    <property type="entry name" value="MJ1020-like"/>
</dbReference>
<dbReference type="RefSeq" id="WP_109827084.1">
    <property type="nucleotide sequence ID" value="NZ_CP029494.1"/>
</dbReference>
<evidence type="ECO:0000313" key="2">
    <source>
        <dbReference type="EMBL" id="AWN23355.1"/>
    </source>
</evidence>
<reference evidence="2 3" key="1">
    <citation type="submission" date="2018-05" db="EMBL/GenBank/DDBJ databases">
        <title>Complete Genome Sequence of Deinococcus sp. strain 17bor-2.</title>
        <authorList>
            <person name="Srinivasan S."/>
        </authorList>
    </citation>
    <scope>NUCLEOTIDE SEQUENCE [LARGE SCALE GENOMIC DNA]</scope>
    <source>
        <strain evidence="2 3">17bor-2</strain>
    </source>
</reference>
<evidence type="ECO:0000256" key="1">
    <source>
        <dbReference type="SAM" id="MobiDB-lite"/>
    </source>
</evidence>
<keyword evidence="2" id="KW-0378">Hydrolase</keyword>
<dbReference type="Proteomes" id="UP000245368">
    <property type="component" value="Chromosome"/>
</dbReference>
<accession>A0A2Z3JEG3</accession>
<dbReference type="KEGG" id="dez:DKM44_09040"/>
<proteinExistence type="predicted"/>
<name>A0A2Z3JEG3_9DEIO</name>
<organism evidence="2 3">
    <name type="scientific">Deinococcus irradiatisoli</name>
    <dbReference type="NCBI Taxonomy" id="2202254"/>
    <lineage>
        <taxon>Bacteria</taxon>
        <taxon>Thermotogati</taxon>
        <taxon>Deinococcota</taxon>
        <taxon>Deinococci</taxon>
        <taxon>Deinococcales</taxon>
        <taxon>Deinococcaceae</taxon>
        <taxon>Deinococcus</taxon>
    </lineage>
</organism>
<evidence type="ECO:0000313" key="3">
    <source>
        <dbReference type="Proteomes" id="UP000245368"/>
    </source>
</evidence>
<dbReference type="SUPFAM" id="SSF109604">
    <property type="entry name" value="HD-domain/PDEase-like"/>
    <property type="match status" value="1"/>
</dbReference>
<feature type="region of interest" description="Disordered" evidence="1">
    <location>
        <begin position="1"/>
        <end position="26"/>
    </location>
</feature>
<protein>
    <submittedName>
        <fullName evidence="2">Phosphohydrolase</fullName>
    </submittedName>
</protein>